<reference evidence="4" key="1">
    <citation type="journal article" date="2019" name="Int. J. Syst. Evol. Microbiol.">
        <title>The Global Catalogue of Microorganisms (GCM) 10K type strain sequencing project: providing services to taxonomists for standard genome sequencing and annotation.</title>
        <authorList>
            <consortium name="The Broad Institute Genomics Platform"/>
            <consortium name="The Broad Institute Genome Sequencing Center for Infectious Disease"/>
            <person name="Wu L."/>
            <person name="Ma J."/>
        </authorList>
    </citation>
    <scope>NUCLEOTIDE SEQUENCE [LARGE SCALE GENOMIC DNA]</scope>
    <source>
        <strain evidence="4">KCTC 52237</strain>
    </source>
</reference>
<gene>
    <name evidence="3" type="ORF">ACFODX_04275</name>
</gene>
<keyword evidence="4" id="KW-1185">Reference proteome</keyword>
<evidence type="ECO:0000256" key="1">
    <source>
        <dbReference type="ARBA" id="ARBA00007227"/>
    </source>
</evidence>
<evidence type="ECO:0000313" key="3">
    <source>
        <dbReference type="EMBL" id="MFC3114763.1"/>
    </source>
</evidence>
<accession>A0ABV7FDF4</accession>
<dbReference type="CDD" id="cd00093">
    <property type="entry name" value="HTH_XRE"/>
    <property type="match status" value="1"/>
</dbReference>
<dbReference type="PANTHER" id="PTHR40455:SF1">
    <property type="entry name" value="ANTITOXIN HIGA"/>
    <property type="match status" value="1"/>
</dbReference>
<dbReference type="SUPFAM" id="SSF47413">
    <property type="entry name" value="lambda repressor-like DNA-binding domains"/>
    <property type="match status" value="1"/>
</dbReference>
<proteinExistence type="inferred from homology"/>
<dbReference type="InterPro" id="IPR001387">
    <property type="entry name" value="Cro/C1-type_HTH"/>
</dbReference>
<dbReference type="Proteomes" id="UP001595555">
    <property type="component" value="Unassembled WGS sequence"/>
</dbReference>
<sequence length="399" mass="45406">MNHIKIIKTDQEHEQALAYLMSLMDKEIVKGSAEADELDVLALLIERYEEERYPIDPPDPIEAIKFRMEQQGLRNKDLIPYIGSASKVTEVLNGKRPLSLNMIRRLSESLGISAQVLIRESQQKSIENPEIDWLAFPLAKMRERGYFDGFNGSLQELKEYAAEHLSAFLSSVSSGFSLRPALLRTSAHLRSNEKETDSYAIWAWQVRILQKAHLEQLPVRYEKNTVNLAWMKKLVQLSWSEKGPLLAKEYLNRSGIHLVFEEHLPKTYLDGAVCLTAGGNPVIALTLRHDKLDNFWFTLMHELAHIALHMDGSNVWFIDDLDFNSAEKIEQEADALAQQALISIADFNSLKSQDPKDIKALAKQLSISPCIIAGRIRFESGNHKLFGSLFRDKVKQLIV</sequence>
<comment type="caution">
    <text evidence="3">The sequence shown here is derived from an EMBL/GenBank/DDBJ whole genome shotgun (WGS) entry which is preliminary data.</text>
</comment>
<organism evidence="3 4">
    <name type="scientific">Cellvibrio fontiphilus</name>
    <dbReference type="NCBI Taxonomy" id="1815559"/>
    <lineage>
        <taxon>Bacteria</taxon>
        <taxon>Pseudomonadati</taxon>
        <taxon>Pseudomonadota</taxon>
        <taxon>Gammaproteobacteria</taxon>
        <taxon>Cellvibrionales</taxon>
        <taxon>Cellvibrionaceae</taxon>
        <taxon>Cellvibrio</taxon>
    </lineage>
</organism>
<comment type="similarity">
    <text evidence="1">Belongs to the short-chain fatty acyl-CoA assimilation regulator (ScfR) family.</text>
</comment>
<evidence type="ECO:0000313" key="4">
    <source>
        <dbReference type="Proteomes" id="UP001595555"/>
    </source>
</evidence>
<name>A0ABV7FDF4_9GAMM</name>
<dbReference type="Gene3D" id="1.10.10.2910">
    <property type="match status" value="1"/>
</dbReference>
<dbReference type="InterPro" id="IPR010359">
    <property type="entry name" value="IrrE_HExxH"/>
</dbReference>
<dbReference type="InterPro" id="IPR039060">
    <property type="entry name" value="Antitox_HigA"/>
</dbReference>
<dbReference type="PANTHER" id="PTHR40455">
    <property type="entry name" value="ANTITOXIN HIGA"/>
    <property type="match status" value="1"/>
</dbReference>
<feature type="domain" description="IrrE N-terminal-like" evidence="2">
    <location>
        <begin position="259"/>
        <end position="375"/>
    </location>
</feature>
<dbReference type="InterPro" id="IPR010982">
    <property type="entry name" value="Lambda_DNA-bd_dom_sf"/>
</dbReference>
<dbReference type="Gene3D" id="1.10.260.40">
    <property type="entry name" value="lambda repressor-like DNA-binding domains"/>
    <property type="match status" value="1"/>
</dbReference>
<dbReference type="EMBL" id="JBHRTF010000002">
    <property type="protein sequence ID" value="MFC3114763.1"/>
    <property type="molecule type" value="Genomic_DNA"/>
</dbReference>
<dbReference type="RefSeq" id="WP_378116402.1">
    <property type="nucleotide sequence ID" value="NZ_JBHRTF010000002.1"/>
</dbReference>
<protein>
    <submittedName>
        <fullName evidence="3">ImmA/IrrE family metallo-endopeptidase</fullName>
    </submittedName>
</protein>
<dbReference type="Pfam" id="PF06114">
    <property type="entry name" value="Peptidase_M78"/>
    <property type="match status" value="1"/>
</dbReference>
<evidence type="ECO:0000259" key="2">
    <source>
        <dbReference type="Pfam" id="PF06114"/>
    </source>
</evidence>